<name>A0A7S8E7W9_9CHLR</name>
<keyword evidence="6" id="KW-0571">Peptide transport</keyword>
<dbReference type="GO" id="GO:0015031">
    <property type="term" value="P:protein transport"/>
    <property type="evidence" value="ECO:0007669"/>
    <property type="project" value="UniProtKB-KW"/>
</dbReference>
<keyword evidence="4" id="KW-0997">Cell inner membrane</keyword>
<dbReference type="InterPro" id="IPR050366">
    <property type="entry name" value="BP-dependent_transpt_permease"/>
</dbReference>
<evidence type="ECO:0000259" key="13">
    <source>
        <dbReference type="PROSITE" id="PS50928"/>
    </source>
</evidence>
<feature type="transmembrane region" description="Helical" evidence="12">
    <location>
        <begin position="519"/>
        <end position="538"/>
    </location>
</feature>
<dbReference type="PROSITE" id="PS50928">
    <property type="entry name" value="ABC_TM1"/>
    <property type="match status" value="1"/>
</dbReference>
<dbReference type="GO" id="GO:0055085">
    <property type="term" value="P:transmembrane transport"/>
    <property type="evidence" value="ECO:0007669"/>
    <property type="project" value="InterPro"/>
</dbReference>
<feature type="transmembrane region" description="Helical" evidence="12">
    <location>
        <begin position="480"/>
        <end position="498"/>
    </location>
</feature>
<dbReference type="InterPro" id="IPR025966">
    <property type="entry name" value="OppC_N"/>
</dbReference>
<evidence type="ECO:0000256" key="11">
    <source>
        <dbReference type="ARBA" id="ARBA00072251"/>
    </source>
</evidence>
<organism evidence="14 15">
    <name type="scientific">Phototrophicus methaneseepsis</name>
    <dbReference type="NCBI Taxonomy" id="2710758"/>
    <lineage>
        <taxon>Bacteria</taxon>
        <taxon>Bacillati</taxon>
        <taxon>Chloroflexota</taxon>
        <taxon>Candidatus Thermofontia</taxon>
        <taxon>Phototrophicales</taxon>
        <taxon>Phototrophicaceae</taxon>
        <taxon>Phototrophicus</taxon>
    </lineage>
</organism>
<dbReference type="Gene3D" id="1.10.3720.10">
    <property type="entry name" value="MetI-like"/>
    <property type="match status" value="1"/>
</dbReference>
<comment type="subcellular location">
    <subcellularLocation>
        <location evidence="1">Cell inner membrane</location>
        <topology evidence="1">Multi-pass membrane protein</topology>
    </subcellularLocation>
    <subcellularLocation>
        <location evidence="12">Cell membrane</location>
        <topology evidence="12">Multi-pass membrane protein</topology>
    </subcellularLocation>
</comment>
<keyword evidence="2 12" id="KW-0813">Transport</keyword>
<dbReference type="AlphaFoldDB" id="A0A7S8E7W9"/>
<feature type="transmembrane region" description="Helical" evidence="12">
    <location>
        <begin position="631"/>
        <end position="649"/>
    </location>
</feature>
<evidence type="ECO:0000256" key="9">
    <source>
        <dbReference type="ARBA" id="ARBA00023136"/>
    </source>
</evidence>
<dbReference type="Pfam" id="PF12911">
    <property type="entry name" value="OppC_N"/>
    <property type="match status" value="1"/>
</dbReference>
<evidence type="ECO:0000256" key="2">
    <source>
        <dbReference type="ARBA" id="ARBA00022448"/>
    </source>
</evidence>
<keyword evidence="8 12" id="KW-1133">Transmembrane helix</keyword>
<dbReference type="PANTHER" id="PTHR43386">
    <property type="entry name" value="OLIGOPEPTIDE TRANSPORT SYSTEM PERMEASE PROTEIN APPC"/>
    <property type="match status" value="1"/>
</dbReference>
<keyword evidence="15" id="KW-1185">Reference proteome</keyword>
<evidence type="ECO:0000256" key="8">
    <source>
        <dbReference type="ARBA" id="ARBA00022989"/>
    </source>
</evidence>
<feature type="domain" description="ABC transmembrane type-1" evidence="13">
    <location>
        <begin position="438"/>
        <end position="649"/>
    </location>
</feature>
<reference evidence="14 15" key="1">
    <citation type="submission" date="2020-02" db="EMBL/GenBank/DDBJ databases">
        <authorList>
            <person name="Zheng R.K."/>
            <person name="Sun C.M."/>
        </authorList>
    </citation>
    <scope>NUCLEOTIDE SEQUENCE [LARGE SCALE GENOMIC DNA]</scope>
    <source>
        <strain evidence="15">rifampicinis</strain>
    </source>
</reference>
<dbReference type="KEGG" id="pmet:G4Y79_20395"/>
<dbReference type="PANTHER" id="PTHR43386:SF2">
    <property type="entry name" value="OLIGOPEPTIDE TRANSPORT SYSTEM PERMEASE PROTEIN OPPC"/>
    <property type="match status" value="1"/>
</dbReference>
<feature type="transmembrane region" description="Helical" evidence="12">
    <location>
        <begin position="440"/>
        <end position="460"/>
    </location>
</feature>
<dbReference type="RefSeq" id="WP_195170093.1">
    <property type="nucleotide sequence ID" value="NZ_CP062983.1"/>
</dbReference>
<protein>
    <recommendedName>
        <fullName evidence="11">Oligopeptide transport system permease protein OppC</fullName>
    </recommendedName>
</protein>
<keyword evidence="5 12" id="KW-0812">Transmembrane</keyword>
<sequence>MTTAENTEKQSVAYLDTPTSSNTRGYWGDAWYRLTRNRLAIIGLIILVVNILLAIFAPLVAVEGIDDQNTDEANAAPAWVINLFPILQARDEAFDASDGIITVETGQEVREGDLLVDYTVSNLQATTSGTVFIDTRRFYLVPDTVEIARYPIPDGPRPTVSNLDSVEAGDTLFGDQTAPYDATVHIVNNEIWLQPTTVWRLSAGDVVVENLQEVAPGDVLIETEDGTITTAFGGTIFLTRNNVELALIEPSRIEVPEDAEIQVRDGREVTAGATLFDDVTAPITGDAFIVENEDGSREIIIRQAEQWLITDSGIAISDTGHVEAGEMLVDLSNRNVYANMDGTVFISSSDDVLLTPNAVQRVERPAGTEPDVENEQPVLIGEPLIGSTNANKQGVAYVTDDAVYVLPKSTGYTPLRNKYPLGADYLGRDLWSRIVYGARVSLLAAFIGPLVSILVGMPYGLISGYFGGSVDNWMMRFVDLMYAFPTLLLIILLMAFFRSSAAATAPGTFAYQMGEIDRATGGVFFIFLGIGLTSWMQLARLTRGQVLSARAQEYVVAAEALGQSTPQIMLRHIMPNILGPIVISETLSIPTYIRYEAFLSFIGLGVNAPTPSWGNMISDGAAVLRNYPHEALFPALALFLIMFAFNFLGDGLRDALDPRLRGTE</sequence>
<evidence type="ECO:0000313" key="14">
    <source>
        <dbReference type="EMBL" id="QPC82023.1"/>
    </source>
</evidence>
<dbReference type="InterPro" id="IPR000515">
    <property type="entry name" value="MetI-like"/>
</dbReference>
<dbReference type="Proteomes" id="UP000594468">
    <property type="component" value="Chromosome"/>
</dbReference>
<evidence type="ECO:0000256" key="5">
    <source>
        <dbReference type="ARBA" id="ARBA00022692"/>
    </source>
</evidence>
<evidence type="ECO:0000256" key="6">
    <source>
        <dbReference type="ARBA" id="ARBA00022856"/>
    </source>
</evidence>
<proteinExistence type="inferred from homology"/>
<evidence type="ECO:0000256" key="3">
    <source>
        <dbReference type="ARBA" id="ARBA00022475"/>
    </source>
</evidence>
<keyword evidence="9 12" id="KW-0472">Membrane</keyword>
<evidence type="ECO:0000256" key="12">
    <source>
        <dbReference type="RuleBase" id="RU363032"/>
    </source>
</evidence>
<evidence type="ECO:0000256" key="1">
    <source>
        <dbReference type="ARBA" id="ARBA00004429"/>
    </source>
</evidence>
<evidence type="ECO:0000256" key="10">
    <source>
        <dbReference type="ARBA" id="ARBA00024202"/>
    </source>
</evidence>
<dbReference type="SUPFAM" id="SSF161098">
    <property type="entry name" value="MetI-like"/>
    <property type="match status" value="1"/>
</dbReference>
<dbReference type="Pfam" id="PF00528">
    <property type="entry name" value="BPD_transp_1"/>
    <property type="match status" value="1"/>
</dbReference>
<dbReference type="EMBL" id="CP062983">
    <property type="protein sequence ID" value="QPC82023.1"/>
    <property type="molecule type" value="Genomic_DNA"/>
</dbReference>
<gene>
    <name evidence="14" type="ORF">G4Y79_20395</name>
</gene>
<dbReference type="GO" id="GO:0015833">
    <property type="term" value="P:peptide transport"/>
    <property type="evidence" value="ECO:0007669"/>
    <property type="project" value="UniProtKB-KW"/>
</dbReference>
<evidence type="ECO:0000256" key="7">
    <source>
        <dbReference type="ARBA" id="ARBA00022927"/>
    </source>
</evidence>
<dbReference type="GO" id="GO:0005886">
    <property type="term" value="C:plasma membrane"/>
    <property type="evidence" value="ECO:0007669"/>
    <property type="project" value="UniProtKB-SubCell"/>
</dbReference>
<dbReference type="CDD" id="cd06261">
    <property type="entry name" value="TM_PBP2"/>
    <property type="match status" value="1"/>
</dbReference>
<accession>A0A7S8E7W9</accession>
<comment type="similarity">
    <text evidence="10">Belongs to the binding-protein-dependent transport system permease family. OppBC subfamily.</text>
</comment>
<keyword evidence="3" id="KW-1003">Cell membrane</keyword>
<keyword evidence="7" id="KW-0653">Protein transport</keyword>
<dbReference type="InterPro" id="IPR035906">
    <property type="entry name" value="MetI-like_sf"/>
</dbReference>
<feature type="transmembrane region" description="Helical" evidence="12">
    <location>
        <begin position="39"/>
        <end position="62"/>
    </location>
</feature>
<evidence type="ECO:0000313" key="15">
    <source>
        <dbReference type="Proteomes" id="UP000594468"/>
    </source>
</evidence>
<evidence type="ECO:0000256" key="4">
    <source>
        <dbReference type="ARBA" id="ARBA00022519"/>
    </source>
</evidence>